<dbReference type="InterPro" id="IPR039226">
    <property type="entry name" value="Ski3/TTC37"/>
</dbReference>
<name>A0A8T2KH31_9PIPI</name>
<evidence type="ECO:0000256" key="3">
    <source>
        <dbReference type="PROSITE-ProRule" id="PRU00339"/>
    </source>
</evidence>
<feature type="repeat" description="TPR" evidence="3">
    <location>
        <begin position="163"/>
        <end position="196"/>
    </location>
</feature>
<dbReference type="SUPFAM" id="SSF81901">
    <property type="entry name" value="HCP-like"/>
    <property type="match status" value="1"/>
</dbReference>
<organism evidence="4 5">
    <name type="scientific">Hymenochirus boettgeri</name>
    <name type="common">Congo dwarf clawed frog</name>
    <dbReference type="NCBI Taxonomy" id="247094"/>
    <lineage>
        <taxon>Eukaryota</taxon>
        <taxon>Metazoa</taxon>
        <taxon>Chordata</taxon>
        <taxon>Craniata</taxon>
        <taxon>Vertebrata</taxon>
        <taxon>Euteleostomi</taxon>
        <taxon>Amphibia</taxon>
        <taxon>Batrachia</taxon>
        <taxon>Anura</taxon>
        <taxon>Pipoidea</taxon>
        <taxon>Pipidae</taxon>
        <taxon>Pipinae</taxon>
        <taxon>Hymenochirus</taxon>
    </lineage>
</organism>
<evidence type="ECO:0000256" key="2">
    <source>
        <dbReference type="ARBA" id="ARBA00022803"/>
    </source>
</evidence>
<dbReference type="Proteomes" id="UP000812440">
    <property type="component" value="Chromosome 1"/>
</dbReference>
<dbReference type="GO" id="GO:0055087">
    <property type="term" value="C:Ski complex"/>
    <property type="evidence" value="ECO:0007669"/>
    <property type="project" value="InterPro"/>
</dbReference>
<evidence type="ECO:0000313" key="4">
    <source>
        <dbReference type="EMBL" id="KAG8456369.1"/>
    </source>
</evidence>
<dbReference type="InterPro" id="IPR011990">
    <property type="entry name" value="TPR-like_helical_dom_sf"/>
</dbReference>
<dbReference type="InterPro" id="IPR019734">
    <property type="entry name" value="TPR_rpt"/>
</dbReference>
<dbReference type="PANTHER" id="PTHR15704:SF7">
    <property type="entry name" value="SUPERKILLER COMPLEX PROTEIN 3"/>
    <property type="match status" value="1"/>
</dbReference>
<dbReference type="Gene3D" id="1.25.40.10">
    <property type="entry name" value="Tetratricopeptide repeat domain"/>
    <property type="match status" value="2"/>
</dbReference>
<dbReference type="GO" id="GO:0006401">
    <property type="term" value="P:RNA catabolic process"/>
    <property type="evidence" value="ECO:0007669"/>
    <property type="project" value="InterPro"/>
</dbReference>
<proteinExistence type="predicted"/>
<dbReference type="Pfam" id="PF13428">
    <property type="entry name" value="TPR_14"/>
    <property type="match status" value="1"/>
</dbReference>
<gene>
    <name evidence="4" type="ORF">GDO86_002230</name>
</gene>
<feature type="repeat" description="TPR" evidence="3">
    <location>
        <begin position="341"/>
        <end position="374"/>
    </location>
</feature>
<evidence type="ECO:0000256" key="1">
    <source>
        <dbReference type="ARBA" id="ARBA00022737"/>
    </source>
</evidence>
<dbReference type="AlphaFoldDB" id="A0A8T2KH31"/>
<feature type="repeat" description="TPR" evidence="3">
    <location>
        <begin position="307"/>
        <end position="340"/>
    </location>
</feature>
<reference evidence="4" key="1">
    <citation type="thesis" date="2020" institute="ProQuest LLC" country="789 East Eisenhower Parkway, Ann Arbor, MI, USA">
        <title>Comparative Genomics and Chromosome Evolution.</title>
        <authorList>
            <person name="Mudd A.B."/>
        </authorList>
    </citation>
    <scope>NUCLEOTIDE SEQUENCE</scope>
    <source>
        <strain evidence="4">Female2</strain>
        <tissue evidence="4">Blood</tissue>
    </source>
</reference>
<dbReference type="EMBL" id="JAACNH010000001">
    <property type="protein sequence ID" value="KAG8456369.1"/>
    <property type="molecule type" value="Genomic_DNA"/>
</dbReference>
<protein>
    <recommendedName>
        <fullName evidence="6">Tetratricopeptide repeat protein 37</fullName>
    </recommendedName>
</protein>
<evidence type="ECO:0000313" key="5">
    <source>
        <dbReference type="Proteomes" id="UP000812440"/>
    </source>
</evidence>
<dbReference type="OrthoDB" id="421075at2759"/>
<keyword evidence="1" id="KW-0677">Repeat</keyword>
<dbReference type="SMART" id="SM00028">
    <property type="entry name" value="TPR"/>
    <property type="match status" value="7"/>
</dbReference>
<sequence>MCCYSRLVELDPMSGPGLIGMGIKALQEKNYELALENLSKGLNKVNSCPTAWCFLAQAQLGIHKHTEAVVSCEKVIKAFMQDNLQHLAMPQKDFALRLKAEALIEESSSNNADEALKVLEQISRADDDPVLCAIKGQAYLKKGSIDCASKISETLRLSHPNMAEGHFLEGRILYTQKNYSAAEINFQSAIERKPDIALYHYYLGLNYWFLSEETRRDKTKAVCEFLKAAKMDPYMSKAFCYLGHYYKEVSADKSRARGCYRKAFELDGSDGESGAAAVDLSVELGDMDVALSILTGVTEKVGPGRAKWAWLRRGLFYLRAGQHSKAVSDLHAALRADPKDSNCWECLGEAYLSRGGYTTALKSFMKANVLNPDSVYCLYKIASIKQILGTYKEAITQYQGILRMSGDYVPALKGLGECHLMLAKSALTDFLDLKAVDSIEKAIAFLTRAIQHRSDLLCLWKLLGDICTCVNLISPSIVKVKVPGIMLGTDKDVVVLDKSGVLALGGRCYGRALRIQSTANLWCDLGINYYYQAQHSYILTTQQMIPENYWKNQQVCIKKLL</sequence>
<keyword evidence="5" id="KW-1185">Reference proteome</keyword>
<dbReference type="SUPFAM" id="SSF48452">
    <property type="entry name" value="TPR-like"/>
    <property type="match status" value="1"/>
</dbReference>
<evidence type="ECO:0008006" key="6">
    <source>
        <dbReference type="Google" id="ProtNLM"/>
    </source>
</evidence>
<dbReference type="PROSITE" id="PS50005">
    <property type="entry name" value="TPR"/>
    <property type="match status" value="3"/>
</dbReference>
<accession>A0A8T2KH31</accession>
<dbReference type="Pfam" id="PF13432">
    <property type="entry name" value="TPR_16"/>
    <property type="match status" value="1"/>
</dbReference>
<comment type="caution">
    <text evidence="4">The sequence shown here is derived from an EMBL/GenBank/DDBJ whole genome shotgun (WGS) entry which is preliminary data.</text>
</comment>
<dbReference type="PANTHER" id="PTHR15704">
    <property type="entry name" value="SUPERKILLER 3 PROTEIN-RELATED"/>
    <property type="match status" value="1"/>
</dbReference>
<keyword evidence="2 3" id="KW-0802">TPR repeat</keyword>